<evidence type="ECO:0000313" key="6">
    <source>
        <dbReference type="Proteomes" id="UP000253951"/>
    </source>
</evidence>
<evidence type="ECO:0000313" key="5">
    <source>
        <dbReference type="EMBL" id="AXG75221.1"/>
    </source>
</evidence>
<dbReference type="InterPro" id="IPR051212">
    <property type="entry name" value="Type-I_RE_S_subunit"/>
</dbReference>
<keyword evidence="5" id="KW-0378">Hydrolase</keyword>
<evidence type="ECO:0000256" key="3">
    <source>
        <dbReference type="ARBA" id="ARBA00023125"/>
    </source>
</evidence>
<dbReference type="GO" id="GO:0003677">
    <property type="term" value="F:DNA binding"/>
    <property type="evidence" value="ECO:0007669"/>
    <property type="project" value="UniProtKB-KW"/>
</dbReference>
<keyword evidence="5" id="KW-0255">Endonuclease</keyword>
<dbReference type="KEGG" id="fat:DVK85_04440"/>
<dbReference type="PANTHER" id="PTHR43140:SF1">
    <property type="entry name" value="TYPE I RESTRICTION ENZYME ECOKI SPECIFICITY SUBUNIT"/>
    <property type="match status" value="1"/>
</dbReference>
<dbReference type="REBASE" id="263367">
    <property type="entry name" value="S.Far1502ORF4455P"/>
</dbReference>
<comment type="similarity">
    <text evidence="1">Belongs to the type-I restriction system S methylase family.</text>
</comment>
<gene>
    <name evidence="5" type="ORF">DVK85_04440</name>
</gene>
<keyword evidence="2" id="KW-0680">Restriction system</keyword>
<proteinExistence type="inferred from homology"/>
<dbReference type="EMBL" id="CP031188">
    <property type="protein sequence ID" value="AXG75221.1"/>
    <property type="molecule type" value="Genomic_DNA"/>
</dbReference>
<dbReference type="GO" id="GO:0009307">
    <property type="term" value="P:DNA restriction-modification system"/>
    <property type="evidence" value="ECO:0007669"/>
    <property type="project" value="UniProtKB-KW"/>
</dbReference>
<keyword evidence="5" id="KW-0540">Nuclease</keyword>
<organism evidence="5 6">
    <name type="scientific">Flavobacterium arcticum</name>
    <dbReference type="NCBI Taxonomy" id="1784713"/>
    <lineage>
        <taxon>Bacteria</taxon>
        <taxon>Pseudomonadati</taxon>
        <taxon>Bacteroidota</taxon>
        <taxon>Flavobacteriia</taxon>
        <taxon>Flavobacteriales</taxon>
        <taxon>Flavobacteriaceae</taxon>
        <taxon>Flavobacterium</taxon>
    </lineage>
</organism>
<evidence type="ECO:0000256" key="2">
    <source>
        <dbReference type="ARBA" id="ARBA00022747"/>
    </source>
</evidence>
<keyword evidence="6" id="KW-1185">Reference proteome</keyword>
<name>A0A345HF61_9FLAO</name>
<reference evidence="5 6" key="1">
    <citation type="submission" date="2018-07" db="EMBL/GenBank/DDBJ databases">
        <title>Complete genome sequence of Flavobacterium arcticum type strain SM1502T.</title>
        <authorList>
            <person name="Li Y."/>
            <person name="Li D.-D."/>
        </authorList>
    </citation>
    <scope>NUCLEOTIDE SEQUENCE [LARGE SCALE GENOMIC DNA]</scope>
    <source>
        <strain evidence="5 6">SM1502</strain>
    </source>
</reference>
<accession>A0A345HF61</accession>
<dbReference type="Gene3D" id="3.90.220.20">
    <property type="entry name" value="DNA methylase specificity domains"/>
    <property type="match status" value="2"/>
</dbReference>
<dbReference type="GO" id="GO:0004519">
    <property type="term" value="F:endonuclease activity"/>
    <property type="evidence" value="ECO:0007669"/>
    <property type="project" value="UniProtKB-KW"/>
</dbReference>
<keyword evidence="3" id="KW-0238">DNA-binding</keyword>
<evidence type="ECO:0000256" key="1">
    <source>
        <dbReference type="ARBA" id="ARBA00010923"/>
    </source>
</evidence>
<dbReference type="InterPro" id="IPR044946">
    <property type="entry name" value="Restrct_endonuc_typeI_TRD_sf"/>
</dbReference>
<dbReference type="AlphaFoldDB" id="A0A345HF61"/>
<evidence type="ECO:0000259" key="4">
    <source>
        <dbReference type="Pfam" id="PF01420"/>
    </source>
</evidence>
<dbReference type="Pfam" id="PF01420">
    <property type="entry name" value="Methylase_S"/>
    <property type="match status" value="1"/>
</dbReference>
<feature type="domain" description="Type I restriction modification DNA specificity" evidence="4">
    <location>
        <begin position="57"/>
        <end position="170"/>
    </location>
</feature>
<dbReference type="SUPFAM" id="SSF116734">
    <property type="entry name" value="DNA methylase specificity domain"/>
    <property type="match status" value="2"/>
</dbReference>
<dbReference type="PANTHER" id="PTHR43140">
    <property type="entry name" value="TYPE-1 RESTRICTION ENZYME ECOKI SPECIFICITY PROTEIN"/>
    <property type="match status" value="1"/>
</dbReference>
<dbReference type="Proteomes" id="UP000253951">
    <property type="component" value="Chromosome"/>
</dbReference>
<sequence length="418" mass="48725">MYTNQITDDWEYIKFKYLFEERKTKGFPNEPLLVASQDKGVVLKDSYGRRTTTATKDLHLLKLVHKRDFVISLRSFEGGIEISYERGIISPAYTVFFPKKNVNSYYYKHLFKSHSFIALLKTCVTGIREGQNIDYNIIKDEYIPIPPIETQNLIVAYLDRKERQIKKFIRNKRELLSLTENQLYALVFGTKGQQEVKEWEDLFDKNWEIKKGKWIFNERNIKNHPNERLLAATQSRGLVFKDEIEENYVTATQTDGLKLVCNGDFVISLRSFEGGIELSEVQGITSPAYTMFYLKDEYKKLKNLKYYYKYLFKSSQFIGLLNTVVSGIREGKNISFRDFRDLKIPIPDQKTIDSIYKLHIKLVDTKNLIKKENELSKNLLSTLIENVVTGKLQAPKSFEKKPITISKAAEPATTYKTL</sequence>
<protein>
    <submittedName>
        <fullName evidence="5">Restriction endonuclease subunit S</fullName>
    </submittedName>
</protein>
<dbReference type="OrthoDB" id="667970at2"/>
<dbReference type="InterPro" id="IPR000055">
    <property type="entry name" value="Restrct_endonuc_typeI_TRD"/>
</dbReference>